<dbReference type="GO" id="GO:0016811">
    <property type="term" value="F:hydrolase activity, acting on carbon-nitrogen (but not peptide) bonds, in linear amides"/>
    <property type="evidence" value="ECO:0007669"/>
    <property type="project" value="TreeGrafter"/>
</dbReference>
<dbReference type="InterPro" id="IPR003737">
    <property type="entry name" value="GlcNAc_PI_deacetylase-related"/>
</dbReference>
<dbReference type="PANTHER" id="PTHR12993">
    <property type="entry name" value="N-ACETYLGLUCOSAMINYL-PHOSPHATIDYLINOSITOL DE-N-ACETYLASE-RELATED"/>
    <property type="match status" value="1"/>
</dbReference>
<name>A0A7W9WDL3_9BACT</name>
<reference evidence="1 2" key="1">
    <citation type="submission" date="2020-08" db="EMBL/GenBank/DDBJ databases">
        <title>Genomic Encyclopedia of Type Strains, Phase IV (KMG-IV): sequencing the most valuable type-strain genomes for metagenomic binning, comparative biology and taxonomic classification.</title>
        <authorList>
            <person name="Goeker M."/>
        </authorList>
    </citation>
    <scope>NUCLEOTIDE SEQUENCE [LARGE SCALE GENOMIC DNA]</scope>
    <source>
        <strain evidence="1 2">DSM 26718</strain>
    </source>
</reference>
<dbReference type="Proteomes" id="UP000532746">
    <property type="component" value="Unassembled WGS sequence"/>
</dbReference>
<dbReference type="Pfam" id="PF02585">
    <property type="entry name" value="PIG-L"/>
    <property type="match status" value="1"/>
</dbReference>
<sequence length="261" mass="28133">MVSSLFASYPSLPLEQVVTFGATTIVAPHPDDESLGCGGLLALLRQAGVPVWCVLVTDGTMSHPNSRKFPAPARQALREQELRTALAILGVEPQQLLPLNLPDGAAAGPDTPVGRAAVQRLVSFWRQHPPATVLVPWRRDPHPDHRATSLLVRAALAQLPALPRVLEYVVWAWERATPTDLPTPGEVRGWQLSIGAVLEQKQQAMGAHHSQLPGSPIDDDPDGFTLSTAMLAHFTQPTEIYLEATDGYFSSQAPATHAAQP</sequence>
<dbReference type="SUPFAM" id="SSF102588">
    <property type="entry name" value="LmbE-like"/>
    <property type="match status" value="1"/>
</dbReference>
<dbReference type="Gene3D" id="3.40.50.10320">
    <property type="entry name" value="LmbE-like"/>
    <property type="match status" value="1"/>
</dbReference>
<dbReference type="PANTHER" id="PTHR12993:SF29">
    <property type="entry name" value="BLR3841 PROTEIN"/>
    <property type="match status" value="1"/>
</dbReference>
<evidence type="ECO:0000313" key="2">
    <source>
        <dbReference type="Proteomes" id="UP000532746"/>
    </source>
</evidence>
<dbReference type="AlphaFoldDB" id="A0A7W9WDL3"/>
<protein>
    <submittedName>
        <fullName evidence="1">LmbE family N-acetylglucosaminyl deacetylase</fullName>
    </submittedName>
</protein>
<evidence type="ECO:0000313" key="1">
    <source>
        <dbReference type="EMBL" id="MBB6060680.1"/>
    </source>
</evidence>
<dbReference type="InterPro" id="IPR024078">
    <property type="entry name" value="LmbE-like_dom_sf"/>
</dbReference>
<gene>
    <name evidence="1" type="ORF">HNQ93_003554</name>
</gene>
<comment type="caution">
    <text evidence="1">The sequence shown here is derived from an EMBL/GenBank/DDBJ whole genome shotgun (WGS) entry which is preliminary data.</text>
</comment>
<keyword evidence="2" id="KW-1185">Reference proteome</keyword>
<proteinExistence type="predicted"/>
<accession>A0A7W9WDL3</accession>
<dbReference type="RefSeq" id="WP_183404739.1">
    <property type="nucleotide sequence ID" value="NZ_JACHGG010000005.1"/>
</dbReference>
<dbReference type="EMBL" id="JACHGG010000005">
    <property type="protein sequence ID" value="MBB6060680.1"/>
    <property type="molecule type" value="Genomic_DNA"/>
</dbReference>
<organism evidence="1 2">
    <name type="scientific">Hymenobacter luteus</name>
    <dbReference type="NCBI Taxonomy" id="1411122"/>
    <lineage>
        <taxon>Bacteria</taxon>
        <taxon>Pseudomonadati</taxon>
        <taxon>Bacteroidota</taxon>
        <taxon>Cytophagia</taxon>
        <taxon>Cytophagales</taxon>
        <taxon>Hymenobacteraceae</taxon>
        <taxon>Hymenobacter</taxon>
    </lineage>
</organism>